<keyword evidence="3" id="KW-1185">Reference proteome</keyword>
<dbReference type="Proteomes" id="UP000653305">
    <property type="component" value="Unassembled WGS sequence"/>
</dbReference>
<keyword evidence="1" id="KW-0472">Membrane</keyword>
<dbReference type="OrthoDB" id="10264655at2759"/>
<name>A0A830BS93_9LAMI</name>
<evidence type="ECO:0000256" key="1">
    <source>
        <dbReference type="SAM" id="Phobius"/>
    </source>
</evidence>
<keyword evidence="1" id="KW-1133">Transmembrane helix</keyword>
<comment type="caution">
    <text evidence="2">The sequence shown here is derived from an EMBL/GenBank/DDBJ whole genome shotgun (WGS) entry which is preliminary data.</text>
</comment>
<keyword evidence="1" id="KW-0812">Transmembrane</keyword>
<proteinExistence type="predicted"/>
<dbReference type="Gene3D" id="1.10.472.10">
    <property type="entry name" value="Cyclin-like"/>
    <property type="match status" value="1"/>
</dbReference>
<accession>A0A830BS93</accession>
<dbReference type="SUPFAM" id="SSF47954">
    <property type="entry name" value="Cyclin-like"/>
    <property type="match status" value="1"/>
</dbReference>
<gene>
    <name evidence="2" type="ORF">PHJA_000876100</name>
</gene>
<feature type="transmembrane region" description="Helical" evidence="1">
    <location>
        <begin position="30"/>
        <end position="49"/>
    </location>
</feature>
<dbReference type="EMBL" id="BMAC01000142">
    <property type="protein sequence ID" value="GFP87324.1"/>
    <property type="molecule type" value="Genomic_DNA"/>
</dbReference>
<evidence type="ECO:0000313" key="2">
    <source>
        <dbReference type="EMBL" id="GFP87324.1"/>
    </source>
</evidence>
<dbReference type="AlphaFoldDB" id="A0A830BS93"/>
<organism evidence="2 3">
    <name type="scientific">Phtheirospermum japonicum</name>
    <dbReference type="NCBI Taxonomy" id="374723"/>
    <lineage>
        <taxon>Eukaryota</taxon>
        <taxon>Viridiplantae</taxon>
        <taxon>Streptophyta</taxon>
        <taxon>Embryophyta</taxon>
        <taxon>Tracheophyta</taxon>
        <taxon>Spermatophyta</taxon>
        <taxon>Magnoliopsida</taxon>
        <taxon>eudicotyledons</taxon>
        <taxon>Gunneridae</taxon>
        <taxon>Pentapetalae</taxon>
        <taxon>asterids</taxon>
        <taxon>lamiids</taxon>
        <taxon>Lamiales</taxon>
        <taxon>Orobanchaceae</taxon>
        <taxon>Orobanchaceae incertae sedis</taxon>
        <taxon>Phtheirospermum</taxon>
    </lineage>
</organism>
<evidence type="ECO:0000313" key="3">
    <source>
        <dbReference type="Proteomes" id="UP000653305"/>
    </source>
</evidence>
<reference evidence="2" key="1">
    <citation type="submission" date="2020-07" db="EMBL/GenBank/DDBJ databases">
        <title>Ethylene signaling mediates host invasion by parasitic plants.</title>
        <authorList>
            <person name="Yoshida S."/>
        </authorList>
    </citation>
    <scope>NUCLEOTIDE SEQUENCE</scope>
    <source>
        <strain evidence="2">Okayama</strain>
    </source>
</reference>
<protein>
    <submittedName>
        <fullName evidence="2">Cyclin-t1-5</fullName>
    </submittedName>
</protein>
<dbReference type="InterPro" id="IPR036915">
    <property type="entry name" value="Cyclin-like_sf"/>
</dbReference>
<sequence>MRPQVTIATAIIFCHRFFLRQSHAKNDRRVSFFFCFFFSLLFYYILSLLESYKLFSWK</sequence>